<evidence type="ECO:0000256" key="12">
    <source>
        <dbReference type="ARBA" id="ARBA00022845"/>
    </source>
</evidence>
<evidence type="ECO:0000256" key="10">
    <source>
        <dbReference type="ARBA" id="ARBA00022728"/>
    </source>
</evidence>
<dbReference type="GO" id="GO:0006417">
    <property type="term" value="P:regulation of translation"/>
    <property type="evidence" value="ECO:0007669"/>
    <property type="project" value="UniProtKB-KW"/>
</dbReference>
<keyword evidence="9" id="KW-0507">mRNA processing</keyword>
<organism evidence="20">
    <name type="scientific">Notodromas monacha</name>
    <dbReference type="NCBI Taxonomy" id="399045"/>
    <lineage>
        <taxon>Eukaryota</taxon>
        <taxon>Metazoa</taxon>
        <taxon>Ecdysozoa</taxon>
        <taxon>Arthropoda</taxon>
        <taxon>Crustacea</taxon>
        <taxon>Oligostraca</taxon>
        <taxon>Ostracoda</taxon>
        <taxon>Podocopa</taxon>
        <taxon>Podocopida</taxon>
        <taxon>Cypridocopina</taxon>
        <taxon>Cypridoidea</taxon>
        <taxon>Cyprididae</taxon>
        <taxon>Notodromas</taxon>
    </lineage>
</organism>
<evidence type="ECO:0000256" key="7">
    <source>
        <dbReference type="ARBA" id="ARBA00022448"/>
    </source>
</evidence>
<dbReference type="EMBL" id="CAJPEX010000230">
    <property type="protein sequence ID" value="CAG0914430.1"/>
    <property type="molecule type" value="Genomic_DNA"/>
</dbReference>
<feature type="compositionally biased region" description="Basic and acidic residues" evidence="18">
    <location>
        <begin position="458"/>
        <end position="491"/>
    </location>
</feature>
<dbReference type="GO" id="GO:0048471">
    <property type="term" value="C:perinuclear region of cytoplasm"/>
    <property type="evidence" value="ECO:0007669"/>
    <property type="project" value="UniProtKB-SubCell"/>
</dbReference>
<feature type="compositionally biased region" description="Basic and acidic residues" evidence="18">
    <location>
        <begin position="1"/>
        <end position="17"/>
    </location>
</feature>
<feature type="compositionally biased region" description="Basic and acidic residues" evidence="18">
    <location>
        <begin position="554"/>
        <end position="567"/>
    </location>
</feature>
<dbReference type="SMART" id="SM01044">
    <property type="entry name" value="Btz"/>
    <property type="match status" value="1"/>
</dbReference>
<feature type="compositionally biased region" description="Basic and acidic residues" evidence="18">
    <location>
        <begin position="399"/>
        <end position="446"/>
    </location>
</feature>
<keyword evidence="7" id="KW-0813">Transport</keyword>
<evidence type="ECO:0000256" key="13">
    <source>
        <dbReference type="ARBA" id="ARBA00022884"/>
    </source>
</evidence>
<keyword evidence="16" id="KW-0539">Nucleus</keyword>
<feature type="compositionally biased region" description="Basic and acidic residues" evidence="18">
    <location>
        <begin position="196"/>
        <end position="212"/>
    </location>
</feature>
<dbReference type="GO" id="GO:0000184">
    <property type="term" value="P:nuclear-transcribed mRNA catabolic process, nonsense-mediated decay"/>
    <property type="evidence" value="ECO:0007669"/>
    <property type="project" value="UniProtKB-KW"/>
</dbReference>
<keyword evidence="21" id="KW-1185">Reference proteome</keyword>
<dbReference type="Proteomes" id="UP000678499">
    <property type="component" value="Unassembled WGS sequence"/>
</dbReference>
<feature type="compositionally biased region" description="Basic and acidic residues" evidence="18">
    <location>
        <begin position="300"/>
        <end position="313"/>
    </location>
</feature>
<evidence type="ECO:0000256" key="16">
    <source>
        <dbReference type="ARBA" id="ARBA00023242"/>
    </source>
</evidence>
<feature type="compositionally biased region" description="Basic and acidic residues" evidence="18">
    <location>
        <begin position="240"/>
        <end position="261"/>
    </location>
</feature>
<keyword evidence="12" id="KW-0810">Translation regulation</keyword>
<dbReference type="GO" id="GO:0006397">
    <property type="term" value="P:mRNA processing"/>
    <property type="evidence" value="ECO:0007669"/>
    <property type="project" value="UniProtKB-KW"/>
</dbReference>
<feature type="compositionally biased region" description="Acidic residues" evidence="18">
    <location>
        <begin position="185"/>
        <end position="195"/>
    </location>
</feature>
<sequence length="770" mass="84384">MDSKDANHENTTEESKTETPSCAEPVPEIEAPADNTSVASPEALVEIPSLEVSKSSLDAEPIAESIPSEVAEETSVNPSKSSENVLHVTEETNGNGLHPEGGIDEDEETDLSIGNSESDEDPSDAENVPRTRKIKRGRGSSRYYTGKSNMDDDADDGGDEEEEGDLETVPCNEGSEGEDDRRNEEDNEEDDDAEEDGGKPSKTVDDDQDKRKPQYIPKSGPFYQHDTREDDENAVSAEANIKDIRNRRVIPERWSHDKYEETNQAPKTTEDLIAQYGYDIRRDEGPPKGHRQRKYGRGPAKYERKWEDPDAYRKSRGGGGPGGPPRSSGGLWQDRDRKSEPNRRPAFRNHHDDREVQKSSGDDNKQSWPTPEEASVGKAKLPVKQRLGRIDNSRSSPPKTDRRSPQRSNEKRDRDERPTRPFKDSRDQDSRPPRRTIRRDDEEFNNHPRVFTRGGPRGRSDFRDSNRDSGRDLNKDRRDQDRDRFRRDDRGGGGGGRGGRSSAGRGRGGSRNVGDKSESLAGEPQVKEKVQSETSPKTKQQDANRPPRYSSQRTAREAQNRSPDPERSSSSLPTAATTNNAAVKDTAPAAPSMPLKPAAVHDSTDYYSSQPAPLSRDSPYESPLSPQNSLSYSSPTPPIVTPPAAALLPTPGAAYVTATGAPYMPTPPVPVPMVYPTAAGAPPAPFPCPPPASMYPRYGPGGAAAVPVAVPVPVAVGGDGPEIYSNGMTYYDTHAQFHPRPIQKRPKAAIPIVAPPERDGNFVDGDDGSQ</sequence>
<dbReference type="GO" id="GO:0005681">
    <property type="term" value="C:spliceosomal complex"/>
    <property type="evidence" value="ECO:0007669"/>
    <property type="project" value="UniProtKB-KW"/>
</dbReference>
<keyword evidence="11" id="KW-0509">mRNA transport</keyword>
<dbReference type="EMBL" id="OA882267">
    <property type="protein sequence ID" value="CAD7274278.1"/>
    <property type="molecule type" value="Genomic_DNA"/>
</dbReference>
<dbReference type="PANTHER" id="PTHR13434">
    <property type="entry name" value="PROTEIN CASC3"/>
    <property type="match status" value="1"/>
</dbReference>
<name>A0A7R9BGP1_9CRUS</name>
<evidence type="ECO:0000256" key="11">
    <source>
        <dbReference type="ARBA" id="ARBA00022816"/>
    </source>
</evidence>
<dbReference type="Pfam" id="PF09405">
    <property type="entry name" value="Btz"/>
    <property type="match status" value="1"/>
</dbReference>
<dbReference type="InterPro" id="IPR028544">
    <property type="entry name" value="CASC3"/>
</dbReference>
<dbReference type="GO" id="GO:0003729">
    <property type="term" value="F:mRNA binding"/>
    <property type="evidence" value="ECO:0007669"/>
    <property type="project" value="InterPro"/>
</dbReference>
<evidence type="ECO:0000256" key="4">
    <source>
        <dbReference type="ARBA" id="ARBA00004556"/>
    </source>
</evidence>
<feature type="compositionally biased region" description="Gly residues" evidence="18">
    <location>
        <begin position="492"/>
        <end position="511"/>
    </location>
</feature>
<comment type="subcellular location">
    <subcellularLocation>
        <location evidence="2">Cell projection</location>
        <location evidence="2">Dendrite</location>
    </subcellularLocation>
    <subcellularLocation>
        <location evidence="1">Cytoplasm</location>
        <location evidence="1">Stress granule</location>
    </subcellularLocation>
    <subcellularLocation>
        <location evidence="4">Cytoplasm</location>
        <location evidence="4">Perinuclear region</location>
    </subcellularLocation>
    <subcellularLocation>
        <location evidence="3">Nucleus speckle</location>
    </subcellularLocation>
</comment>
<evidence type="ECO:0000256" key="1">
    <source>
        <dbReference type="ARBA" id="ARBA00004210"/>
    </source>
</evidence>
<evidence type="ECO:0000256" key="18">
    <source>
        <dbReference type="SAM" id="MobiDB-lite"/>
    </source>
</evidence>
<evidence type="ECO:0000256" key="6">
    <source>
        <dbReference type="ARBA" id="ARBA00019964"/>
    </source>
</evidence>
<feature type="domain" description="Btz" evidence="19">
    <location>
        <begin position="176"/>
        <end position="285"/>
    </location>
</feature>
<evidence type="ECO:0000256" key="5">
    <source>
        <dbReference type="ARBA" id="ARBA00009548"/>
    </source>
</evidence>
<gene>
    <name evidence="20" type="ORF">NMOB1V02_LOCUS2126</name>
</gene>
<feature type="compositionally biased region" description="Polar residues" evidence="18">
    <location>
        <begin position="568"/>
        <end position="581"/>
    </location>
</feature>
<keyword evidence="14" id="KW-0866">Nonsense-mediated mRNA decay</keyword>
<feature type="compositionally biased region" description="Polar residues" evidence="18">
    <location>
        <begin position="74"/>
        <end position="84"/>
    </location>
</feature>
<evidence type="ECO:0000256" key="14">
    <source>
        <dbReference type="ARBA" id="ARBA00023161"/>
    </source>
</evidence>
<keyword evidence="8" id="KW-0963">Cytoplasm</keyword>
<dbReference type="GO" id="GO:0010494">
    <property type="term" value="C:cytoplasmic stress granule"/>
    <property type="evidence" value="ECO:0007669"/>
    <property type="project" value="UniProtKB-SubCell"/>
</dbReference>
<feature type="compositionally biased region" description="Polar residues" evidence="18">
    <location>
        <begin position="624"/>
        <end position="634"/>
    </location>
</feature>
<comment type="similarity">
    <text evidence="5">Belongs to the CASC3 family.</text>
</comment>
<dbReference type="InterPro" id="IPR018545">
    <property type="entry name" value="Btz_dom"/>
</dbReference>
<reference evidence="20" key="1">
    <citation type="submission" date="2020-11" db="EMBL/GenBank/DDBJ databases">
        <authorList>
            <person name="Tran Van P."/>
        </authorList>
    </citation>
    <scope>NUCLEOTIDE SEQUENCE</scope>
</reference>
<evidence type="ECO:0000256" key="2">
    <source>
        <dbReference type="ARBA" id="ARBA00004279"/>
    </source>
</evidence>
<feature type="compositionally biased region" description="Acidic residues" evidence="18">
    <location>
        <begin position="151"/>
        <end position="166"/>
    </location>
</feature>
<evidence type="ECO:0000256" key="9">
    <source>
        <dbReference type="ARBA" id="ARBA00022664"/>
    </source>
</evidence>
<dbReference type="GO" id="GO:0008380">
    <property type="term" value="P:RNA splicing"/>
    <property type="evidence" value="ECO:0007669"/>
    <property type="project" value="UniProtKB-KW"/>
</dbReference>
<evidence type="ECO:0000259" key="19">
    <source>
        <dbReference type="SMART" id="SM01044"/>
    </source>
</evidence>
<dbReference type="GO" id="GO:0035145">
    <property type="term" value="C:exon-exon junction complex"/>
    <property type="evidence" value="ECO:0007669"/>
    <property type="project" value="InterPro"/>
</dbReference>
<evidence type="ECO:0000313" key="20">
    <source>
        <dbReference type="EMBL" id="CAD7274278.1"/>
    </source>
</evidence>
<feature type="compositionally biased region" description="Basic and acidic residues" evidence="18">
    <location>
        <begin position="333"/>
        <end position="365"/>
    </location>
</feature>
<evidence type="ECO:0000256" key="15">
    <source>
        <dbReference type="ARBA" id="ARBA00023187"/>
    </source>
</evidence>
<protein>
    <recommendedName>
        <fullName evidence="6">Protein CASC3</fullName>
    </recommendedName>
</protein>
<feature type="region of interest" description="Disordered" evidence="18">
    <location>
        <begin position="1"/>
        <end position="637"/>
    </location>
</feature>
<keyword evidence="15" id="KW-0508">mRNA splicing</keyword>
<feature type="compositionally biased region" description="Polar residues" evidence="18">
    <location>
        <begin position="532"/>
        <end position="553"/>
    </location>
</feature>
<feature type="compositionally biased region" description="Basic residues" evidence="18">
    <location>
        <begin position="130"/>
        <end position="139"/>
    </location>
</feature>
<dbReference type="PANTHER" id="PTHR13434:SF0">
    <property type="entry name" value="PROTEIN CASC3"/>
    <property type="match status" value="1"/>
</dbReference>
<evidence type="ECO:0000256" key="8">
    <source>
        <dbReference type="ARBA" id="ARBA00022490"/>
    </source>
</evidence>
<evidence type="ECO:0000256" key="17">
    <source>
        <dbReference type="ARBA" id="ARBA00023273"/>
    </source>
</evidence>
<dbReference type="GO" id="GO:0016607">
    <property type="term" value="C:nuclear speck"/>
    <property type="evidence" value="ECO:0007669"/>
    <property type="project" value="UniProtKB-SubCell"/>
</dbReference>
<dbReference type="GO" id="GO:0030425">
    <property type="term" value="C:dendrite"/>
    <property type="evidence" value="ECO:0007669"/>
    <property type="project" value="UniProtKB-SubCell"/>
</dbReference>
<accession>A0A7R9BGP1</accession>
<dbReference type="OrthoDB" id="657902at2759"/>
<evidence type="ECO:0000313" key="21">
    <source>
        <dbReference type="Proteomes" id="UP000678499"/>
    </source>
</evidence>
<keyword evidence="10" id="KW-0747">Spliceosome</keyword>
<keyword evidence="13" id="KW-0694">RNA-binding</keyword>
<evidence type="ECO:0000256" key="3">
    <source>
        <dbReference type="ARBA" id="ARBA00004324"/>
    </source>
</evidence>
<dbReference type="AlphaFoldDB" id="A0A7R9BGP1"/>
<keyword evidence="17" id="KW-0966">Cell projection</keyword>
<proteinExistence type="inferred from homology"/>
<dbReference type="GO" id="GO:0051028">
    <property type="term" value="P:mRNA transport"/>
    <property type="evidence" value="ECO:0007669"/>
    <property type="project" value="UniProtKB-KW"/>
</dbReference>